<dbReference type="SMART" id="SM00028">
    <property type="entry name" value="TPR"/>
    <property type="match status" value="5"/>
</dbReference>
<evidence type="ECO:0000313" key="5">
    <source>
        <dbReference type="Proteomes" id="UP000076154"/>
    </source>
</evidence>
<dbReference type="OrthoDB" id="431454at2759"/>
<dbReference type="PROSITE" id="PS50005">
    <property type="entry name" value="TPR"/>
    <property type="match status" value="4"/>
</dbReference>
<accession>A0A369JYN6</accession>
<dbReference type="Gene3D" id="1.25.40.10">
    <property type="entry name" value="Tetratricopeptide repeat domain"/>
    <property type="match status" value="2"/>
</dbReference>
<dbReference type="InterPro" id="IPR027417">
    <property type="entry name" value="P-loop_NTPase"/>
</dbReference>
<dbReference type="EMBL" id="LUEZ02000043">
    <property type="protein sequence ID" value="RDB24544.1"/>
    <property type="molecule type" value="Genomic_DNA"/>
</dbReference>
<evidence type="ECO:0000313" key="4">
    <source>
        <dbReference type="EMBL" id="RDB24544.1"/>
    </source>
</evidence>
<protein>
    <submittedName>
        <fullName evidence="4">Nephrocystin-3</fullName>
    </submittedName>
</protein>
<evidence type="ECO:0000259" key="3">
    <source>
        <dbReference type="SMART" id="SM00382"/>
    </source>
</evidence>
<dbReference type="SUPFAM" id="SSF52540">
    <property type="entry name" value="P-loop containing nucleoside triphosphate hydrolases"/>
    <property type="match status" value="1"/>
</dbReference>
<sequence length="752" mass="84535">MPLHAPLLNTSHIPTLPLLPSSLPTIPGFWHLNIDSSSKYLYNVSARRLTGTKLKQSLKQSMAFSHSHGIQINGSSFIDVRGNMHIHTSPSGGRMGLNASHHVSTPFNQPVVLKPVLPSRPRLVIGRAREIESLVDALLTIPAPRLAILGPGGMGKTTLALTVLHDGRLSPRWKRSRIYFVDCEGITSVELLVKELADVMRVPPSRRGFDVFDAVLHALAHQPVILCLDNFETPWDDLNLRPSIEEALQRLDGVQDLALLVTMRGIQLPAVSKINWLTNLPPLKQLDFEDAKVLFEQISHKMDTWSEQLVTAVDCIPLAVTLLAQLILEDTETTESLWDRWTKERTAVIENGGQDRLSKLDTSIELSLSKLDPSTGQILGMLALLPDGLVSSAELMDMLGTRIPNEINLKAGLGTLRRKALVFRSGNRYQMLSPIRYFTLQYSTVSIGVQRGLIKAYIAILLKHSDYSDATSYNIVRPEISNFRNILSLAFETQDIPDLSSAAIAYTYILQYNGLATADIIQRALNIPCLAPEAQADCFLCLGRLHLHWNELDDAEQSLKRALELHEQVQDMLGQASDHQHLGMLHMRRDELDDAEQSLKRALELHEQVQDMLGQANDHQELGVLYMRRDELDDAEESLKQALELHEQVQYILGQAYDHYELGVLHMRRNEFDNAEQSLKRALELHEWVQDLGGQGNDHYELGVLHMRQDELDAAEQSLNRALHLYEQIHYASGAAYMRSKLIILSARRSQT</sequence>
<reference evidence="4" key="1">
    <citation type="submission" date="2018-04" db="EMBL/GenBank/DDBJ databases">
        <title>Whole genome sequencing of Hypsizygus marmoreus.</title>
        <authorList>
            <person name="Choi I.-G."/>
            <person name="Min B."/>
            <person name="Kim J.-G."/>
            <person name="Kim S."/>
            <person name="Oh Y.-L."/>
            <person name="Kong W.-S."/>
            <person name="Park H."/>
            <person name="Jeong J."/>
            <person name="Song E.-S."/>
        </authorList>
    </citation>
    <scope>NUCLEOTIDE SEQUENCE [LARGE SCALE GENOMIC DNA]</scope>
    <source>
        <strain evidence="4">51987-8</strain>
    </source>
</reference>
<dbReference type="Proteomes" id="UP000076154">
    <property type="component" value="Unassembled WGS sequence"/>
</dbReference>
<evidence type="ECO:0000256" key="2">
    <source>
        <dbReference type="SAM" id="Coils"/>
    </source>
</evidence>
<feature type="repeat" description="TPR" evidence="1">
    <location>
        <begin position="656"/>
        <end position="689"/>
    </location>
</feature>
<feature type="repeat" description="TPR" evidence="1">
    <location>
        <begin position="576"/>
        <end position="609"/>
    </location>
</feature>
<gene>
    <name evidence="4" type="primary">nphp3</name>
    <name evidence="4" type="ORF">Hypma_008307</name>
</gene>
<evidence type="ECO:0000256" key="1">
    <source>
        <dbReference type="PROSITE-ProRule" id="PRU00339"/>
    </source>
</evidence>
<comment type="caution">
    <text evidence="4">The sequence shown here is derived from an EMBL/GenBank/DDBJ whole genome shotgun (WGS) entry which is preliminary data.</text>
</comment>
<dbReference type="InParanoid" id="A0A369JYN6"/>
<feature type="domain" description="AAA+ ATPase" evidence="3">
    <location>
        <begin position="142"/>
        <end position="287"/>
    </location>
</feature>
<dbReference type="AlphaFoldDB" id="A0A369JYN6"/>
<dbReference type="Pfam" id="PF13432">
    <property type="entry name" value="TPR_16"/>
    <property type="match status" value="1"/>
</dbReference>
<dbReference type="Gene3D" id="3.40.50.300">
    <property type="entry name" value="P-loop containing nucleotide triphosphate hydrolases"/>
    <property type="match status" value="1"/>
</dbReference>
<keyword evidence="2" id="KW-0175">Coiled coil</keyword>
<dbReference type="STRING" id="39966.A0A369JYN6"/>
<keyword evidence="5" id="KW-1185">Reference proteome</keyword>
<feature type="coiled-coil region" evidence="2">
    <location>
        <begin position="552"/>
        <end position="649"/>
    </location>
</feature>
<feature type="repeat" description="TPR" evidence="1">
    <location>
        <begin position="616"/>
        <end position="649"/>
    </location>
</feature>
<organism evidence="4 5">
    <name type="scientific">Hypsizygus marmoreus</name>
    <name type="common">White beech mushroom</name>
    <name type="synonym">Agaricus marmoreus</name>
    <dbReference type="NCBI Taxonomy" id="39966"/>
    <lineage>
        <taxon>Eukaryota</taxon>
        <taxon>Fungi</taxon>
        <taxon>Dikarya</taxon>
        <taxon>Basidiomycota</taxon>
        <taxon>Agaricomycotina</taxon>
        <taxon>Agaricomycetes</taxon>
        <taxon>Agaricomycetidae</taxon>
        <taxon>Agaricales</taxon>
        <taxon>Tricholomatineae</taxon>
        <taxon>Lyophyllaceae</taxon>
        <taxon>Hypsizygus</taxon>
    </lineage>
</organism>
<keyword evidence="1" id="KW-0802">TPR repeat</keyword>
<dbReference type="InterPro" id="IPR019734">
    <property type="entry name" value="TPR_rpt"/>
</dbReference>
<dbReference type="SMART" id="SM00382">
    <property type="entry name" value="AAA"/>
    <property type="match status" value="1"/>
</dbReference>
<dbReference type="PANTHER" id="PTHR47691">
    <property type="entry name" value="REGULATOR-RELATED"/>
    <property type="match status" value="1"/>
</dbReference>
<feature type="repeat" description="TPR" evidence="1">
    <location>
        <begin position="536"/>
        <end position="569"/>
    </location>
</feature>
<dbReference type="SUPFAM" id="SSF48452">
    <property type="entry name" value="TPR-like"/>
    <property type="match status" value="1"/>
</dbReference>
<dbReference type="InterPro" id="IPR003593">
    <property type="entry name" value="AAA+_ATPase"/>
</dbReference>
<name>A0A369JYN6_HYPMA</name>
<dbReference type="InterPro" id="IPR011990">
    <property type="entry name" value="TPR-like_helical_dom_sf"/>
</dbReference>
<proteinExistence type="predicted"/>
<dbReference type="PRINTS" id="PR00364">
    <property type="entry name" value="DISEASERSIST"/>
</dbReference>
<dbReference type="Pfam" id="PF13374">
    <property type="entry name" value="TPR_10"/>
    <property type="match status" value="2"/>
</dbReference>
<dbReference type="PANTHER" id="PTHR47691:SF3">
    <property type="entry name" value="HTH-TYPE TRANSCRIPTIONAL REGULATOR RV0890C-RELATED"/>
    <property type="match status" value="1"/>
</dbReference>